<sequence>MSYLVLALPVAYAATLSIDPPDGNFGPGDTFVLTVRLDTAHDECVNAASIVVNYPTDWMKASAISKGESLFTLWPEEPMIDLDNGVVRFDGGIPAGYCGRVQGDPGKTNILAKIIFTIPGNMIGGKTASGPEALAVTFGTETKVLLNDGFGTQAPLTLVSGAYVRELNSLGMKNEWIDLVLEDTTPPELFRIELAKEANTFQGKYFIIFSTVDKQSGVDHYEVSEDDPEQFGFVRGKKYEKALFVTAKSPYVLIDQELKSRVTVRAYDHARNISEAILPPQNGAKAPLASSRDTMVIVRYWLSLIGGTVLAIAFVWIWLRRRKMRSEGPVSDSVDV</sequence>
<reference evidence="2 3" key="1">
    <citation type="journal article" date="2016" name="Nat. Commun.">
        <title>Thousands of microbial genomes shed light on interconnected biogeochemical processes in an aquifer system.</title>
        <authorList>
            <person name="Anantharaman K."/>
            <person name="Brown C.T."/>
            <person name="Hug L.A."/>
            <person name="Sharon I."/>
            <person name="Castelle C.J."/>
            <person name="Probst A.J."/>
            <person name="Thomas B.C."/>
            <person name="Singh A."/>
            <person name="Wilkins M.J."/>
            <person name="Karaoz U."/>
            <person name="Brodie E.L."/>
            <person name="Williams K.H."/>
            <person name="Hubbard S.S."/>
            <person name="Banfield J.F."/>
        </authorList>
    </citation>
    <scope>NUCLEOTIDE SEQUENCE [LARGE SCALE GENOMIC DNA]</scope>
</reference>
<evidence type="ECO:0000313" key="2">
    <source>
        <dbReference type="EMBL" id="OGZ05428.1"/>
    </source>
</evidence>
<dbReference type="Gene3D" id="2.60.40.680">
    <property type="match status" value="1"/>
</dbReference>
<keyword evidence="1" id="KW-1133">Transmembrane helix</keyword>
<evidence type="ECO:0000256" key="1">
    <source>
        <dbReference type="SAM" id="Phobius"/>
    </source>
</evidence>
<accession>A0A1G2CY32</accession>
<evidence type="ECO:0008006" key="4">
    <source>
        <dbReference type="Google" id="ProtNLM"/>
    </source>
</evidence>
<dbReference type="EMBL" id="MHLI01000011">
    <property type="protein sequence ID" value="OGZ05428.1"/>
    <property type="molecule type" value="Genomic_DNA"/>
</dbReference>
<dbReference type="Proteomes" id="UP000177122">
    <property type="component" value="Unassembled WGS sequence"/>
</dbReference>
<evidence type="ECO:0000313" key="3">
    <source>
        <dbReference type="Proteomes" id="UP000177122"/>
    </source>
</evidence>
<proteinExistence type="predicted"/>
<name>A0A1G2CY32_9BACT</name>
<gene>
    <name evidence="2" type="ORF">A2845_03155</name>
</gene>
<keyword evidence="1" id="KW-0472">Membrane</keyword>
<feature type="transmembrane region" description="Helical" evidence="1">
    <location>
        <begin position="300"/>
        <end position="319"/>
    </location>
</feature>
<comment type="caution">
    <text evidence="2">The sequence shown here is derived from an EMBL/GenBank/DDBJ whole genome shotgun (WGS) entry which is preliminary data.</text>
</comment>
<organism evidence="2 3">
    <name type="scientific">Candidatus Lloydbacteria bacterium RIFCSPHIGHO2_01_FULL_49_22</name>
    <dbReference type="NCBI Taxonomy" id="1798658"/>
    <lineage>
        <taxon>Bacteria</taxon>
        <taxon>Candidatus Lloydiibacteriota</taxon>
    </lineage>
</organism>
<dbReference type="AlphaFoldDB" id="A0A1G2CY32"/>
<protein>
    <recommendedName>
        <fullName evidence="4">Cohesin domain-containing protein</fullName>
    </recommendedName>
</protein>
<keyword evidence="1" id="KW-0812">Transmembrane</keyword>